<protein>
    <submittedName>
        <fullName evidence="1">LOG family protein</fullName>
        <ecNumber evidence="1">3.2.2.-</ecNumber>
    </submittedName>
</protein>
<keyword evidence="1" id="KW-0378">Hydrolase</keyword>
<dbReference type="Gene3D" id="3.40.50.450">
    <property type="match status" value="1"/>
</dbReference>
<name>A0AAW9PX04_9CYAN</name>
<gene>
    <name evidence="1" type="ORF">V2H45_03430</name>
</gene>
<dbReference type="RefSeq" id="WP_330482219.1">
    <property type="nucleotide sequence ID" value="NZ_JAZBJZ010000008.1"/>
</dbReference>
<dbReference type="PANTHER" id="PTHR43393:SF3">
    <property type="entry name" value="LYSINE DECARBOXYLASE-LIKE PROTEIN"/>
    <property type="match status" value="1"/>
</dbReference>
<dbReference type="EMBL" id="JAZBJZ010000008">
    <property type="protein sequence ID" value="MEE3715795.1"/>
    <property type="molecule type" value="Genomic_DNA"/>
</dbReference>
<accession>A0AAW9PX04</accession>
<dbReference type="InterPro" id="IPR052341">
    <property type="entry name" value="LOG_family_nucleotidases"/>
</dbReference>
<dbReference type="GO" id="GO:0005829">
    <property type="term" value="C:cytosol"/>
    <property type="evidence" value="ECO:0007669"/>
    <property type="project" value="TreeGrafter"/>
</dbReference>
<keyword evidence="2" id="KW-1185">Reference proteome</keyword>
<dbReference type="Proteomes" id="UP001333818">
    <property type="component" value="Unassembled WGS sequence"/>
</dbReference>
<dbReference type="InterPro" id="IPR031100">
    <property type="entry name" value="LOG_fam"/>
</dbReference>
<evidence type="ECO:0000313" key="1">
    <source>
        <dbReference type="EMBL" id="MEE3715795.1"/>
    </source>
</evidence>
<keyword evidence="1" id="KW-0326">Glycosidase</keyword>
<sequence length="246" mass="27727">MNQPPHSQHPHNPNESQDAVNIREDIAFDIVQESVLGLWKVVNNLTRIRPSKRDRYRVSIFGSARMQRQDPLYEGVLHLASELTVMGCDIVTGGGPGLMQAANEGSVIADPEDLTRSIGIRVDLGFEQDTNPFVEQIYNHQTFFSRLHHFVLISDAFVVVPGGIGTTLEALMIWQLVQARKLHDTPLIFVGQMWADLVEWADKHMTEHKMADPADISIPQCVERFEDAVAILRTAQAQWQQKNQSP</sequence>
<organism evidence="1 2">
    <name type="scientific">Tumidithrix elongata BACA0141</name>
    <dbReference type="NCBI Taxonomy" id="2716417"/>
    <lineage>
        <taxon>Bacteria</taxon>
        <taxon>Bacillati</taxon>
        <taxon>Cyanobacteriota</taxon>
        <taxon>Cyanophyceae</taxon>
        <taxon>Pseudanabaenales</taxon>
        <taxon>Pseudanabaenaceae</taxon>
        <taxon>Tumidithrix</taxon>
        <taxon>Tumidithrix elongata</taxon>
    </lineage>
</organism>
<dbReference type="AlphaFoldDB" id="A0AAW9PX04"/>
<reference evidence="1" key="1">
    <citation type="submission" date="2024-01" db="EMBL/GenBank/DDBJ databases">
        <title>Bank of Algae and Cyanobacteria of the Azores (BACA) strain genomes.</title>
        <authorList>
            <person name="Luz R."/>
            <person name="Cordeiro R."/>
            <person name="Fonseca A."/>
            <person name="Goncalves V."/>
        </authorList>
    </citation>
    <scope>NUCLEOTIDE SEQUENCE</scope>
    <source>
        <strain evidence="1">BACA0141</strain>
    </source>
</reference>
<dbReference type="GO" id="GO:0016798">
    <property type="term" value="F:hydrolase activity, acting on glycosyl bonds"/>
    <property type="evidence" value="ECO:0007669"/>
    <property type="project" value="UniProtKB-KW"/>
</dbReference>
<proteinExistence type="predicted"/>
<dbReference type="EC" id="3.2.2.-" evidence="1"/>
<dbReference type="Pfam" id="PF03641">
    <property type="entry name" value="Lysine_decarbox"/>
    <property type="match status" value="1"/>
</dbReference>
<evidence type="ECO:0000313" key="2">
    <source>
        <dbReference type="Proteomes" id="UP001333818"/>
    </source>
</evidence>
<dbReference type="PANTHER" id="PTHR43393">
    <property type="entry name" value="CYTOKININ RIBOSIDE 5'-MONOPHOSPHATE PHOSPHORIBOHYDROLASE"/>
    <property type="match status" value="1"/>
</dbReference>
<dbReference type="SUPFAM" id="SSF102405">
    <property type="entry name" value="MCP/YpsA-like"/>
    <property type="match status" value="1"/>
</dbReference>
<comment type="caution">
    <text evidence="1">The sequence shown here is derived from an EMBL/GenBank/DDBJ whole genome shotgun (WGS) entry which is preliminary data.</text>
</comment>